<dbReference type="STRING" id="493475.GARC_0202"/>
<gene>
    <name evidence="1" type="ORF">GARC_0202</name>
</gene>
<comment type="caution">
    <text evidence="1">The sequence shown here is derived from an EMBL/GenBank/DDBJ whole genome shotgun (WGS) entry which is preliminary data.</text>
</comment>
<dbReference type="AlphaFoldDB" id="K6X977"/>
<name>K6X977_9ALTE</name>
<sequence>MNKIFLLGLIFALGVTGCSLTPKLTSIPYLSAEEVEILAENYIQKEHPKIQIEKYILYSLTFDYKNSKWSLLYFCKKEYEDGAGCSYSVSMSDSKPTKFIFWGGV</sequence>
<proteinExistence type="predicted"/>
<dbReference type="PROSITE" id="PS51257">
    <property type="entry name" value="PROKAR_LIPOPROTEIN"/>
    <property type="match status" value="1"/>
</dbReference>
<organism evidence="1 2">
    <name type="scientific">Paraglaciecola arctica BSs20135</name>
    <dbReference type="NCBI Taxonomy" id="493475"/>
    <lineage>
        <taxon>Bacteria</taxon>
        <taxon>Pseudomonadati</taxon>
        <taxon>Pseudomonadota</taxon>
        <taxon>Gammaproteobacteria</taxon>
        <taxon>Alteromonadales</taxon>
        <taxon>Alteromonadaceae</taxon>
        <taxon>Paraglaciecola</taxon>
    </lineage>
</organism>
<dbReference type="Proteomes" id="UP000006327">
    <property type="component" value="Unassembled WGS sequence"/>
</dbReference>
<dbReference type="EMBL" id="BAEO01000005">
    <property type="protein sequence ID" value="GAC17184.1"/>
    <property type="molecule type" value="Genomic_DNA"/>
</dbReference>
<evidence type="ECO:0000313" key="1">
    <source>
        <dbReference type="EMBL" id="GAC17184.1"/>
    </source>
</evidence>
<reference evidence="1 2" key="1">
    <citation type="journal article" date="2017" name="Antonie Van Leeuwenhoek">
        <title>Rhizobium rhizosphaerae sp. nov., a novel species isolated from rice rhizosphere.</title>
        <authorList>
            <person name="Zhao J.J."/>
            <person name="Zhang J."/>
            <person name="Zhang R.J."/>
            <person name="Zhang C.W."/>
            <person name="Yin H.Q."/>
            <person name="Zhang X.X."/>
        </authorList>
    </citation>
    <scope>NUCLEOTIDE SEQUENCE [LARGE SCALE GENOMIC DNA]</scope>
    <source>
        <strain evidence="1 2">BSs20135</strain>
    </source>
</reference>
<protein>
    <recommendedName>
        <fullName evidence="3">Lipoprotein</fullName>
    </recommendedName>
</protein>
<evidence type="ECO:0008006" key="3">
    <source>
        <dbReference type="Google" id="ProtNLM"/>
    </source>
</evidence>
<keyword evidence="2" id="KW-1185">Reference proteome</keyword>
<evidence type="ECO:0000313" key="2">
    <source>
        <dbReference type="Proteomes" id="UP000006327"/>
    </source>
</evidence>
<accession>K6X977</accession>